<accession>A0A7W9MSR3</accession>
<dbReference type="CDD" id="cd05822">
    <property type="entry name" value="TLP_HIUase"/>
    <property type="match status" value="1"/>
</dbReference>
<reference evidence="10 11" key="1">
    <citation type="submission" date="2020-08" db="EMBL/GenBank/DDBJ databases">
        <title>Sequencing the genomes of 1000 actinobacteria strains.</title>
        <authorList>
            <person name="Klenk H.-P."/>
        </authorList>
    </citation>
    <scope>NUCLEOTIDE SEQUENCE [LARGE SCALE GENOMIC DNA]</scope>
    <source>
        <strain evidence="10 11">DSM 28967</strain>
    </source>
</reference>
<comment type="caution">
    <text evidence="10">The sequence shown here is derived from an EMBL/GenBank/DDBJ whole genome shotgun (WGS) entry which is preliminary data.</text>
</comment>
<dbReference type="EC" id="3.5.2.17" evidence="8"/>
<name>A0A7W9MSR3_9ACTN</name>
<evidence type="ECO:0000256" key="3">
    <source>
        <dbReference type="ARBA" id="ARBA00009850"/>
    </source>
</evidence>
<dbReference type="InterPro" id="IPR014306">
    <property type="entry name" value="Hydroxyisourate_hydrolase"/>
</dbReference>
<comment type="subunit">
    <text evidence="4 8">Homotetramer.</text>
</comment>
<feature type="binding site" evidence="7">
    <location>
        <position position="53"/>
    </location>
    <ligand>
        <name>substrate</name>
    </ligand>
</feature>
<evidence type="ECO:0000256" key="8">
    <source>
        <dbReference type="RuleBase" id="RU361270"/>
    </source>
</evidence>
<dbReference type="InterPro" id="IPR000895">
    <property type="entry name" value="Transthyretin/HIU_hydrolase"/>
</dbReference>
<dbReference type="NCBIfam" id="TIGR02962">
    <property type="entry name" value="hdxy_isourate"/>
    <property type="match status" value="1"/>
</dbReference>
<comment type="catalytic activity">
    <reaction evidence="1 8">
        <text>5-hydroxyisourate + H2O = 5-hydroxy-2-oxo-4-ureido-2,5-dihydro-1H-imidazole-5-carboxylate + H(+)</text>
        <dbReference type="Rhea" id="RHEA:23736"/>
        <dbReference type="ChEBI" id="CHEBI:15377"/>
        <dbReference type="ChEBI" id="CHEBI:15378"/>
        <dbReference type="ChEBI" id="CHEBI:18072"/>
        <dbReference type="ChEBI" id="CHEBI:58639"/>
        <dbReference type="EC" id="3.5.2.17"/>
    </reaction>
</comment>
<sequence>MSTVSTHVLDTALGRPACGVPVRLSRIGTERPGDRAADLVVELGSGRTNDDGRVNDLTPHGLAPGTYQLWFDVAAYAAASGQEIFFPEVTVTFTITDERHHHVPLLLSPFAYSTYRGS</sequence>
<dbReference type="InterPro" id="IPR036817">
    <property type="entry name" value="Transthyretin/HIU_hydrolase_sf"/>
</dbReference>
<feature type="binding site" evidence="7">
    <location>
        <position position="115"/>
    </location>
    <ligand>
        <name>substrate</name>
    </ligand>
</feature>
<evidence type="ECO:0000313" key="10">
    <source>
        <dbReference type="EMBL" id="MBB5834854.1"/>
    </source>
</evidence>
<gene>
    <name evidence="10" type="ORF">HDA39_001588</name>
</gene>
<feature type="domain" description="Transthyretin/hydroxyisourate hydrolase" evidence="9">
    <location>
        <begin position="4"/>
        <end position="117"/>
    </location>
</feature>
<protein>
    <recommendedName>
        <fullName evidence="8">5-hydroxyisourate hydrolase</fullName>
        <shortName evidence="8">HIU hydrolase</shortName>
        <shortName evidence="8">HIUHase</shortName>
        <ecNumber evidence="8">3.5.2.17</ecNumber>
    </recommendedName>
</protein>
<evidence type="ECO:0000256" key="7">
    <source>
        <dbReference type="PIRSR" id="PIRSR600895-51"/>
    </source>
</evidence>
<comment type="similarity">
    <text evidence="3 8">Belongs to the transthyretin family. 5-hydroxyisourate hydrolase subfamily.</text>
</comment>
<dbReference type="RefSeq" id="WP_184794567.1">
    <property type="nucleotide sequence ID" value="NZ_JACHMY010000001.1"/>
</dbReference>
<dbReference type="Pfam" id="PF00576">
    <property type="entry name" value="Transthyretin"/>
    <property type="match status" value="1"/>
</dbReference>
<evidence type="ECO:0000256" key="2">
    <source>
        <dbReference type="ARBA" id="ARBA00002704"/>
    </source>
</evidence>
<keyword evidence="11" id="KW-1185">Reference proteome</keyword>
<evidence type="ECO:0000256" key="5">
    <source>
        <dbReference type="ARBA" id="ARBA00022631"/>
    </source>
</evidence>
<dbReference type="InterPro" id="IPR023416">
    <property type="entry name" value="Transthyretin/HIU_hydrolase_d"/>
</dbReference>
<dbReference type="PANTHER" id="PTHR10395:SF7">
    <property type="entry name" value="5-HYDROXYISOURATE HYDROLASE"/>
    <property type="match status" value="1"/>
</dbReference>
<dbReference type="SUPFAM" id="SSF49472">
    <property type="entry name" value="Transthyretin (synonym: prealbumin)"/>
    <property type="match status" value="1"/>
</dbReference>
<dbReference type="Proteomes" id="UP000549971">
    <property type="component" value="Unassembled WGS sequence"/>
</dbReference>
<feature type="binding site" evidence="7">
    <location>
        <position position="7"/>
    </location>
    <ligand>
        <name>substrate</name>
    </ligand>
</feature>
<evidence type="ECO:0000256" key="4">
    <source>
        <dbReference type="ARBA" id="ARBA00011881"/>
    </source>
</evidence>
<keyword evidence="5 8" id="KW-0659">Purine metabolism</keyword>
<dbReference type="PANTHER" id="PTHR10395">
    <property type="entry name" value="URICASE AND TRANSTHYRETIN-RELATED"/>
    <property type="match status" value="1"/>
</dbReference>
<evidence type="ECO:0000313" key="11">
    <source>
        <dbReference type="Proteomes" id="UP000549971"/>
    </source>
</evidence>
<dbReference type="PROSITE" id="PS00768">
    <property type="entry name" value="TRANSTHYRETIN_1"/>
    <property type="match status" value="1"/>
</dbReference>
<dbReference type="PRINTS" id="PR00189">
    <property type="entry name" value="TRNSTHYRETIN"/>
</dbReference>
<proteinExistence type="inferred from homology"/>
<comment type="function">
    <text evidence="2">Catalyzes the hydrolysis of 5-hydroxyisourate (HIU) to 2-oxo-4-hydroxy-4-carboxy-5-ureidoimidazoline (OHCU).</text>
</comment>
<keyword evidence="6 8" id="KW-0378">Hydrolase</keyword>
<evidence type="ECO:0000256" key="6">
    <source>
        <dbReference type="ARBA" id="ARBA00022801"/>
    </source>
</evidence>
<dbReference type="GO" id="GO:0033971">
    <property type="term" value="F:hydroxyisourate hydrolase activity"/>
    <property type="evidence" value="ECO:0007669"/>
    <property type="project" value="UniProtKB-EC"/>
</dbReference>
<evidence type="ECO:0000256" key="1">
    <source>
        <dbReference type="ARBA" id="ARBA00001043"/>
    </source>
</evidence>
<evidence type="ECO:0000259" key="9">
    <source>
        <dbReference type="Pfam" id="PF00576"/>
    </source>
</evidence>
<dbReference type="AlphaFoldDB" id="A0A7W9MSR3"/>
<dbReference type="EMBL" id="JACHMY010000001">
    <property type="protein sequence ID" value="MBB5834854.1"/>
    <property type="molecule type" value="Genomic_DNA"/>
</dbReference>
<organism evidence="10 11">
    <name type="scientific">Kribbella italica</name>
    <dbReference type="NCBI Taxonomy" id="1540520"/>
    <lineage>
        <taxon>Bacteria</taxon>
        <taxon>Bacillati</taxon>
        <taxon>Actinomycetota</taxon>
        <taxon>Actinomycetes</taxon>
        <taxon>Propionibacteriales</taxon>
        <taxon>Kribbellaceae</taxon>
        <taxon>Kribbella</taxon>
    </lineage>
</organism>
<dbReference type="Gene3D" id="2.60.40.180">
    <property type="entry name" value="Transthyretin/hydroxyisourate hydrolase domain"/>
    <property type="match status" value="1"/>
</dbReference>
<dbReference type="GO" id="GO:0006144">
    <property type="term" value="P:purine nucleobase metabolic process"/>
    <property type="evidence" value="ECO:0007669"/>
    <property type="project" value="UniProtKB-KW"/>
</dbReference>
<dbReference type="InterPro" id="IPR023418">
    <property type="entry name" value="Thyroxine_BS"/>
</dbReference>